<keyword evidence="1" id="KW-0812">Transmembrane</keyword>
<evidence type="ECO:0000256" key="1">
    <source>
        <dbReference type="SAM" id="Phobius"/>
    </source>
</evidence>
<reference evidence="3" key="1">
    <citation type="submission" date="2016-10" db="EMBL/GenBank/DDBJ databases">
        <authorList>
            <person name="Varghese N."/>
            <person name="Submissions S."/>
        </authorList>
    </citation>
    <scope>NUCLEOTIDE SEQUENCE [LARGE SCALE GENOMIC DNA]</scope>
    <source>
        <strain evidence="3">DSM 241</strain>
    </source>
</reference>
<keyword evidence="1" id="KW-1133">Transmembrane helix</keyword>
<proteinExistence type="predicted"/>
<dbReference type="GO" id="GO:0043683">
    <property type="term" value="P:type IV pilus assembly"/>
    <property type="evidence" value="ECO:0007669"/>
    <property type="project" value="InterPro"/>
</dbReference>
<dbReference type="EMBL" id="FOAA01000021">
    <property type="protein sequence ID" value="SEL57013.1"/>
    <property type="molecule type" value="Genomic_DNA"/>
</dbReference>
<keyword evidence="1" id="KW-0472">Membrane</keyword>
<evidence type="ECO:0000313" key="2">
    <source>
        <dbReference type="EMBL" id="SEL57013.1"/>
    </source>
</evidence>
<keyword evidence="3" id="KW-1185">Reference proteome</keyword>
<name>A0A1H7RA00_9GAMM</name>
<dbReference type="PROSITE" id="PS00409">
    <property type="entry name" value="PROKAR_NTER_METHYL"/>
    <property type="match status" value="1"/>
</dbReference>
<accession>A0A1H7RA00</accession>
<evidence type="ECO:0000313" key="3">
    <source>
        <dbReference type="Proteomes" id="UP000199256"/>
    </source>
</evidence>
<dbReference type="Proteomes" id="UP000199256">
    <property type="component" value="Unassembled WGS sequence"/>
</dbReference>
<dbReference type="STRING" id="1396821.SAMN05444515_12137"/>
<dbReference type="RefSeq" id="WP_143050497.1">
    <property type="nucleotide sequence ID" value="NZ_FOAA01000021.1"/>
</dbReference>
<protein>
    <submittedName>
        <fullName evidence="2">Type IV pilus assembly protein PilW</fullName>
    </submittedName>
</protein>
<dbReference type="InterPro" id="IPR012902">
    <property type="entry name" value="N_methyl_site"/>
</dbReference>
<gene>
    <name evidence="2" type="ORF">SAMN05444515_12137</name>
</gene>
<dbReference type="AlphaFoldDB" id="A0A1H7RA00"/>
<dbReference type="Pfam" id="PF16074">
    <property type="entry name" value="PilW"/>
    <property type="match status" value="1"/>
</dbReference>
<organism evidence="2 3">
    <name type="scientific">Ectothiorhodospira marina</name>
    <dbReference type="NCBI Taxonomy" id="1396821"/>
    <lineage>
        <taxon>Bacteria</taxon>
        <taxon>Pseudomonadati</taxon>
        <taxon>Pseudomonadota</taxon>
        <taxon>Gammaproteobacteria</taxon>
        <taxon>Chromatiales</taxon>
        <taxon>Ectothiorhodospiraceae</taxon>
        <taxon>Ectothiorhodospira</taxon>
    </lineage>
</organism>
<dbReference type="OrthoDB" id="5296662at2"/>
<dbReference type="InterPro" id="IPR032092">
    <property type="entry name" value="PilW"/>
</dbReference>
<feature type="transmembrane region" description="Helical" evidence="1">
    <location>
        <begin position="21"/>
        <end position="40"/>
    </location>
</feature>
<dbReference type="Pfam" id="PF07963">
    <property type="entry name" value="N_methyl"/>
    <property type="match status" value="1"/>
</dbReference>
<sequence length="341" mass="36725">MNRSHSSPIPCRLAGFSLVELMIAIVLGLLVIAGAGTVFLTNQQAYRTNEALSQIQESSRIAFELIAMDVRQAGASACGRMEKVANVLADKSARAWTDSIGIQGFDGGQASADAPFGTGVSDRVNGTDALRVQGMDETGLSVEEHKATSAQFKTSETNDFRPGEILMVCDLEIASIFQVTGPNNPGTQNVEVVHNTGSSVTPGNCSKGLGYPTECTTNGTPWEYGSNSIIARLKDHLWYIGHNGRANEGGRSLYRYSLRYGTEEIVSGVEDMQVHFKLPDVAAWQTASAITSAADWKRVEAVQIQFTLVSAADNVSTDTNAAEGRLRRQLTHVVALRNRLK</sequence>